<keyword evidence="8 13" id="KW-0238">DNA-binding</keyword>
<dbReference type="GO" id="GO:0006355">
    <property type="term" value="P:regulation of DNA-templated transcription"/>
    <property type="evidence" value="ECO:0007669"/>
    <property type="project" value="UniProtKB-UniRule"/>
</dbReference>
<dbReference type="AlphaFoldDB" id="F2JS20"/>
<dbReference type="Pfam" id="PF00270">
    <property type="entry name" value="DEAD"/>
    <property type="match status" value="1"/>
</dbReference>
<keyword evidence="3 13" id="KW-0547">Nucleotide-binding</keyword>
<dbReference type="InterPro" id="IPR041471">
    <property type="entry name" value="UvrB_inter"/>
</dbReference>
<comment type="subcellular location">
    <subcellularLocation>
        <location evidence="1 13">Cytoplasm</location>
    </subcellularLocation>
</comment>
<evidence type="ECO:0000256" key="9">
    <source>
        <dbReference type="ARBA" id="ARBA00023204"/>
    </source>
</evidence>
<dbReference type="FunFam" id="3.40.50.300:FF:000546">
    <property type="entry name" value="Transcription-repair-coupling factor"/>
    <property type="match status" value="1"/>
</dbReference>
<evidence type="ECO:0000256" key="10">
    <source>
        <dbReference type="ARBA" id="ARBA00061104"/>
    </source>
</evidence>
<dbReference type="GO" id="GO:0003678">
    <property type="term" value="F:DNA helicase activity"/>
    <property type="evidence" value="ECO:0007669"/>
    <property type="project" value="TreeGrafter"/>
</dbReference>
<keyword evidence="5 13" id="KW-0378">Hydrolase</keyword>
<dbReference type="SUPFAM" id="SSF143517">
    <property type="entry name" value="TRCF domain-like"/>
    <property type="match status" value="1"/>
</dbReference>
<dbReference type="SMART" id="SM00490">
    <property type="entry name" value="HELICc"/>
    <property type="match status" value="1"/>
</dbReference>
<dbReference type="KEGG" id="cle:Clole_1104"/>
<dbReference type="PROSITE" id="PS51194">
    <property type="entry name" value="HELICASE_CTER"/>
    <property type="match status" value="1"/>
</dbReference>
<dbReference type="GO" id="GO:0005737">
    <property type="term" value="C:cytoplasm"/>
    <property type="evidence" value="ECO:0007669"/>
    <property type="project" value="UniProtKB-SubCell"/>
</dbReference>
<evidence type="ECO:0000256" key="8">
    <source>
        <dbReference type="ARBA" id="ARBA00023125"/>
    </source>
</evidence>
<protein>
    <recommendedName>
        <fullName evidence="12 13">Transcription-repair-coupling factor</fullName>
        <shortName evidence="13">TRCF</shortName>
        <ecNumber evidence="13">3.6.4.-</ecNumber>
    </recommendedName>
</protein>
<keyword evidence="7 13" id="KW-0067">ATP-binding</keyword>
<keyword evidence="4 13" id="KW-0227">DNA damage</keyword>
<evidence type="ECO:0000313" key="17">
    <source>
        <dbReference type="EMBL" id="ADZ82834.1"/>
    </source>
</evidence>
<comment type="similarity">
    <text evidence="11 13">In the C-terminal section; belongs to the helicase family. RecG subfamily.</text>
</comment>
<evidence type="ECO:0000256" key="7">
    <source>
        <dbReference type="ARBA" id="ARBA00022840"/>
    </source>
</evidence>
<dbReference type="Pfam" id="PF17757">
    <property type="entry name" value="UvrB_inter"/>
    <property type="match status" value="1"/>
</dbReference>
<dbReference type="PROSITE" id="PS51192">
    <property type="entry name" value="HELICASE_ATP_BIND_1"/>
    <property type="match status" value="1"/>
</dbReference>
<feature type="domain" description="Helicase ATP-binding" evidence="15">
    <location>
        <begin position="649"/>
        <end position="810"/>
    </location>
</feature>
<reference evidence="17 18" key="1">
    <citation type="journal article" date="2011" name="J. Bacteriol.">
        <title>Complete genome sequence of the cellulose-degrading bacterium Cellulosilyticum lentocellum.</title>
        <authorList>
            <consortium name="US DOE Joint Genome Institute"/>
            <person name="Miller D.A."/>
            <person name="Suen G."/>
            <person name="Bruce D."/>
            <person name="Copeland A."/>
            <person name="Cheng J.F."/>
            <person name="Detter C."/>
            <person name="Goodwin L.A."/>
            <person name="Han C.S."/>
            <person name="Hauser L.J."/>
            <person name="Land M.L."/>
            <person name="Lapidus A."/>
            <person name="Lucas S."/>
            <person name="Meincke L."/>
            <person name="Pitluck S."/>
            <person name="Tapia R."/>
            <person name="Teshima H."/>
            <person name="Woyke T."/>
            <person name="Fox B.G."/>
            <person name="Angert E.R."/>
            <person name="Currie C.R."/>
        </authorList>
    </citation>
    <scope>NUCLEOTIDE SEQUENCE [LARGE SCALE GENOMIC DNA]</scope>
    <source>
        <strain evidence="18">ATCC 49066 / DSM 5427 / NCIMB 11756 / RHM5</strain>
    </source>
</reference>
<dbReference type="Pfam" id="PF03461">
    <property type="entry name" value="TRCF"/>
    <property type="match status" value="1"/>
</dbReference>
<dbReference type="InterPro" id="IPR027417">
    <property type="entry name" value="P-loop_NTPase"/>
</dbReference>
<dbReference type="InterPro" id="IPR037235">
    <property type="entry name" value="TRCF-like_C_D7"/>
</dbReference>
<dbReference type="SUPFAM" id="SSF141259">
    <property type="entry name" value="CarD-like"/>
    <property type="match status" value="1"/>
</dbReference>
<accession>F2JS20</accession>
<dbReference type="SMART" id="SM00487">
    <property type="entry name" value="DEXDc"/>
    <property type="match status" value="1"/>
</dbReference>
<dbReference type="Pfam" id="PF00271">
    <property type="entry name" value="Helicase_C"/>
    <property type="match status" value="1"/>
</dbReference>
<dbReference type="InterPro" id="IPR036101">
    <property type="entry name" value="CarD-like/TRCF_RID_sf"/>
</dbReference>
<dbReference type="Proteomes" id="UP000008467">
    <property type="component" value="Chromosome"/>
</dbReference>
<dbReference type="STRING" id="642492.Clole_1104"/>
<sequence length="1179" mass="135053">MIKLGYKHKGLIEPLKEVQGMSQLLEHLEYGENVKVVNMIDACKGHFSYGIGCFTEKPLVIITYDEPSTKQISEDMMALNGKEKVYIYPARDILFYNADVHSMDITSQRIKVIEALQKGEKAVFIIPIEALLNPLSPKETWESYTKIVQAGECINISRLERELVQMGYERVGRVEGMGQFAIRGGIIDIYTPIDEEPYRIELWDDEVDSIRNFNVQTQRSIQKVEALRIVPNQEIIFHLDLLKEAIPAIKEDLKKTTKALRQAGKKESALKIEEQVGEAIDQIQNDISPRGLEMYIPYTSLKLVSILDYLPKETLLIIDEPIKTKARCERVLEEYGMSMKDRLEYGHILPKQIQLIFEYEHLIARMETFTKLFLMNFNAEVATFDVAYTLFLKVHENNTFYKNLELLEKDLKEWKKDNKRVIILSGVKAKSLRLMSELEERGVIASYSENSEEEVKKGQILIYKGVLEKGFYYEDLGLYIVADKDLFGKDKKTKKSKKKHSGAKIQSFLELAPGDYVVHEQHGIGVFKGVEQLVIEGISRDNLKIEYADNNVLYVNINQMDMVQKYVGSEGKAPKLSKLGGSEWKKSKAKVKGAIQNIAKELVKLYSQRQYSRGFCYEEDTIWQKEFEAMFPYEETGDQLEAIEDVKKDMESDKIMDRLICGDVGYGKTEVAIRAAFKAVQNSKQVAYLVPTTILAQQHYQRFAERMADYPITIELLSRFRTPKQIKKSLEGLASGKVDIIVGTHRLLSKDVQFKDLGLVIIDEEQRFGVTHKEKLKQLRTQVDVMNLTATPIPRTLHMSLIGIRDMSVLEEAPVERKPVQTYVIEYSEDFIKDAINRELTRGGQVYFLHNQVKDIEEKAHAIQELIPKARVAFAHGQMSERELEQIMLRFIEGEIDVLVCTTIIETGLDISNANTIIMNHADRMGLSQLYQLRGRVGRSSRMGYAYLMYQKDKVLKEVAEKRLQAIKQFTELGAGFKIAMRDLEIRGAGNLLGAQQHGHMESIGYDLYCKMLAEVVSEERGEEVAEEYETTIEIKLNAYIPGSYIPDEIQKLDIYKKIASIKNETDYLDVQEEIEDRYGNIPVAVYNLLDIALIKAMAHDLYIILVSENNKHVTFKFKENAPLNAEKVPEILKEYGRNLKFVGGKEPAFKANLEEAGKKELLSNIKNILHLLKKLKSE</sequence>
<comment type="similarity">
    <text evidence="10 13">In the N-terminal section; belongs to the UvrB family.</text>
</comment>
<keyword evidence="2 13" id="KW-0963">Cytoplasm</keyword>
<evidence type="ECO:0000259" key="16">
    <source>
        <dbReference type="PROSITE" id="PS51194"/>
    </source>
</evidence>
<evidence type="ECO:0000256" key="14">
    <source>
        <dbReference type="SAM" id="Coils"/>
    </source>
</evidence>
<name>F2JS20_CELLD</name>
<dbReference type="HAMAP" id="MF_00969">
    <property type="entry name" value="TRCF"/>
    <property type="match status" value="1"/>
</dbReference>
<comment type="function">
    <text evidence="13">Couples transcription and DNA repair by recognizing RNA polymerase (RNAP) stalled at DNA lesions. Mediates ATP-dependent release of RNAP and its truncated transcript from the DNA, and recruitment of nucleotide excision repair machinery to the damaged site.</text>
</comment>
<dbReference type="SMART" id="SM01058">
    <property type="entry name" value="CarD_TRCF"/>
    <property type="match status" value="1"/>
</dbReference>
<dbReference type="GO" id="GO:0003684">
    <property type="term" value="F:damaged DNA binding"/>
    <property type="evidence" value="ECO:0007669"/>
    <property type="project" value="InterPro"/>
</dbReference>
<evidence type="ECO:0000256" key="1">
    <source>
        <dbReference type="ARBA" id="ARBA00004496"/>
    </source>
</evidence>
<evidence type="ECO:0000256" key="13">
    <source>
        <dbReference type="HAMAP-Rule" id="MF_00969"/>
    </source>
</evidence>
<evidence type="ECO:0000256" key="4">
    <source>
        <dbReference type="ARBA" id="ARBA00022763"/>
    </source>
</evidence>
<dbReference type="InterPro" id="IPR014001">
    <property type="entry name" value="Helicase_ATP-bd"/>
</dbReference>
<evidence type="ECO:0000256" key="3">
    <source>
        <dbReference type="ARBA" id="ARBA00022741"/>
    </source>
</evidence>
<dbReference type="GO" id="GO:0016787">
    <property type="term" value="F:hydrolase activity"/>
    <property type="evidence" value="ECO:0007669"/>
    <property type="project" value="UniProtKB-KW"/>
</dbReference>
<dbReference type="Pfam" id="PF02559">
    <property type="entry name" value="CarD_TRCF_RID"/>
    <property type="match status" value="1"/>
</dbReference>
<dbReference type="NCBIfam" id="TIGR00580">
    <property type="entry name" value="mfd"/>
    <property type="match status" value="1"/>
</dbReference>
<evidence type="ECO:0000256" key="12">
    <source>
        <dbReference type="ARBA" id="ARBA00070128"/>
    </source>
</evidence>
<dbReference type="eggNOG" id="COG1197">
    <property type="taxonomic scope" value="Bacteria"/>
</dbReference>
<dbReference type="GO" id="GO:0005524">
    <property type="term" value="F:ATP binding"/>
    <property type="evidence" value="ECO:0007669"/>
    <property type="project" value="UniProtKB-UniRule"/>
</dbReference>
<dbReference type="SMART" id="SM00982">
    <property type="entry name" value="TRCF"/>
    <property type="match status" value="1"/>
</dbReference>
<dbReference type="Gene3D" id="3.30.2060.10">
    <property type="entry name" value="Penicillin-binding protein 1b domain"/>
    <property type="match status" value="1"/>
</dbReference>
<dbReference type="InterPro" id="IPR004576">
    <property type="entry name" value="Mfd"/>
</dbReference>
<organism evidence="17 18">
    <name type="scientific">Cellulosilyticum lentocellum (strain ATCC 49066 / DSM 5427 / NCIMB 11756 / RHM5)</name>
    <name type="common">Clostridium lentocellum</name>
    <dbReference type="NCBI Taxonomy" id="642492"/>
    <lineage>
        <taxon>Bacteria</taxon>
        <taxon>Bacillati</taxon>
        <taxon>Bacillota</taxon>
        <taxon>Clostridia</taxon>
        <taxon>Lachnospirales</taxon>
        <taxon>Cellulosilyticaceae</taxon>
        <taxon>Cellulosilyticum</taxon>
    </lineage>
</organism>
<dbReference type="PANTHER" id="PTHR47964:SF1">
    <property type="entry name" value="ATP-DEPENDENT DNA HELICASE HOMOLOG RECG, CHLOROPLASTIC"/>
    <property type="match status" value="1"/>
</dbReference>
<dbReference type="InterPro" id="IPR005118">
    <property type="entry name" value="TRCF_C"/>
</dbReference>
<keyword evidence="6" id="KW-0347">Helicase</keyword>
<keyword evidence="14" id="KW-0175">Coiled coil</keyword>
<dbReference type="EMBL" id="CP002582">
    <property type="protein sequence ID" value="ADZ82834.1"/>
    <property type="molecule type" value="Genomic_DNA"/>
</dbReference>
<evidence type="ECO:0000256" key="2">
    <source>
        <dbReference type="ARBA" id="ARBA00022490"/>
    </source>
</evidence>
<proteinExistence type="inferred from homology"/>
<dbReference type="Gene3D" id="3.40.50.300">
    <property type="entry name" value="P-loop containing nucleotide triphosphate hydrolases"/>
    <property type="match status" value="2"/>
</dbReference>
<dbReference type="EC" id="3.6.4.-" evidence="13"/>
<evidence type="ECO:0000256" key="6">
    <source>
        <dbReference type="ARBA" id="ARBA00022806"/>
    </source>
</evidence>
<feature type="coiled-coil region" evidence="14">
    <location>
        <begin position="397"/>
        <end position="424"/>
    </location>
</feature>
<keyword evidence="9 13" id="KW-0234">DNA repair</keyword>
<gene>
    <name evidence="13" type="primary">mfd</name>
    <name evidence="17" type="ordered locus">Clole_1104</name>
</gene>
<dbReference type="InterPro" id="IPR011545">
    <property type="entry name" value="DEAD/DEAH_box_helicase_dom"/>
</dbReference>
<dbReference type="Gene3D" id="3.90.1150.50">
    <property type="entry name" value="Transcription-repair-coupling factor, D7 domain"/>
    <property type="match status" value="1"/>
</dbReference>
<dbReference type="Gene3D" id="3.40.50.11180">
    <property type="match status" value="1"/>
</dbReference>
<dbReference type="Gene3D" id="2.40.10.170">
    <property type="match status" value="1"/>
</dbReference>
<evidence type="ECO:0000313" key="18">
    <source>
        <dbReference type="Proteomes" id="UP000008467"/>
    </source>
</evidence>
<dbReference type="CDD" id="cd17991">
    <property type="entry name" value="DEXHc_TRCF"/>
    <property type="match status" value="1"/>
</dbReference>
<dbReference type="GO" id="GO:0000716">
    <property type="term" value="P:transcription-coupled nucleotide-excision repair, DNA damage recognition"/>
    <property type="evidence" value="ECO:0007669"/>
    <property type="project" value="UniProtKB-UniRule"/>
</dbReference>
<dbReference type="InterPro" id="IPR001650">
    <property type="entry name" value="Helicase_C-like"/>
</dbReference>
<keyword evidence="18" id="KW-1185">Reference proteome</keyword>
<evidence type="ECO:0000256" key="11">
    <source>
        <dbReference type="ARBA" id="ARBA00061399"/>
    </source>
</evidence>
<dbReference type="SUPFAM" id="SSF52540">
    <property type="entry name" value="P-loop containing nucleoside triphosphate hydrolases"/>
    <property type="match status" value="4"/>
</dbReference>
<dbReference type="PANTHER" id="PTHR47964">
    <property type="entry name" value="ATP-DEPENDENT DNA HELICASE HOMOLOG RECG, CHLOROPLASTIC"/>
    <property type="match status" value="1"/>
</dbReference>
<feature type="domain" description="Helicase C-terminal" evidence="16">
    <location>
        <begin position="819"/>
        <end position="985"/>
    </location>
</feature>
<dbReference type="HOGENOM" id="CLU_005122_1_3_9"/>
<evidence type="ECO:0000259" key="15">
    <source>
        <dbReference type="PROSITE" id="PS51192"/>
    </source>
</evidence>
<evidence type="ECO:0000256" key="5">
    <source>
        <dbReference type="ARBA" id="ARBA00022801"/>
    </source>
</evidence>
<dbReference type="InterPro" id="IPR003711">
    <property type="entry name" value="CarD-like/TRCF_RID"/>
</dbReference>
<dbReference type="InterPro" id="IPR047112">
    <property type="entry name" value="RecG/Mfd"/>
</dbReference>